<evidence type="ECO:0000313" key="2">
    <source>
        <dbReference type="Proteomes" id="UP001234989"/>
    </source>
</evidence>
<evidence type="ECO:0000313" key="1">
    <source>
        <dbReference type="EMBL" id="WMV11910.1"/>
    </source>
</evidence>
<reference evidence="1" key="1">
    <citation type="submission" date="2023-08" db="EMBL/GenBank/DDBJ databases">
        <title>A de novo genome assembly of Solanum verrucosum Schlechtendal, a Mexican diploid species geographically isolated from the other diploid A-genome species in potato relatives.</title>
        <authorList>
            <person name="Hosaka K."/>
        </authorList>
    </citation>
    <scope>NUCLEOTIDE SEQUENCE</scope>
    <source>
        <tissue evidence="1">Young leaves</tissue>
    </source>
</reference>
<dbReference type="EMBL" id="CP133612">
    <property type="protein sequence ID" value="WMV11910.1"/>
    <property type="molecule type" value="Genomic_DNA"/>
</dbReference>
<sequence length="107" mass="12228">MKPRQQGDDELEEIQNASIQIALFANSQIKHFTHMDMRSELDVDLLKQKSAEYARAKDLGISHQTIKESVDEVAEEKDGNEDFCKELEEVFCLSRTTLTLNNKGELV</sequence>
<proteinExistence type="predicted"/>
<gene>
    <name evidence="1" type="ORF">MTR67_005295</name>
</gene>
<dbReference type="AlphaFoldDB" id="A0AAF0PZA1"/>
<name>A0AAF0PZA1_SOLVR</name>
<accession>A0AAF0PZA1</accession>
<keyword evidence="2" id="KW-1185">Reference proteome</keyword>
<protein>
    <submittedName>
        <fullName evidence="1">Uncharacterized protein</fullName>
    </submittedName>
</protein>
<organism evidence="1 2">
    <name type="scientific">Solanum verrucosum</name>
    <dbReference type="NCBI Taxonomy" id="315347"/>
    <lineage>
        <taxon>Eukaryota</taxon>
        <taxon>Viridiplantae</taxon>
        <taxon>Streptophyta</taxon>
        <taxon>Embryophyta</taxon>
        <taxon>Tracheophyta</taxon>
        <taxon>Spermatophyta</taxon>
        <taxon>Magnoliopsida</taxon>
        <taxon>eudicotyledons</taxon>
        <taxon>Gunneridae</taxon>
        <taxon>Pentapetalae</taxon>
        <taxon>asterids</taxon>
        <taxon>lamiids</taxon>
        <taxon>Solanales</taxon>
        <taxon>Solanaceae</taxon>
        <taxon>Solanoideae</taxon>
        <taxon>Solaneae</taxon>
        <taxon>Solanum</taxon>
    </lineage>
</organism>
<dbReference type="Proteomes" id="UP001234989">
    <property type="component" value="Chromosome 1"/>
</dbReference>